<reference evidence="1" key="1">
    <citation type="submission" date="2019-03" db="EMBL/GenBank/DDBJ databases">
        <title>Improved annotation for the trematode Fasciola hepatica.</title>
        <authorList>
            <person name="Choi Y.-J."/>
            <person name="Martin J."/>
            <person name="Mitreva M."/>
        </authorList>
    </citation>
    <scope>NUCLEOTIDE SEQUENCE [LARGE SCALE GENOMIC DNA]</scope>
</reference>
<dbReference type="AlphaFoldDB" id="A0A4E0RXW8"/>
<proteinExistence type="predicted"/>
<dbReference type="EMBL" id="JXXN02004038">
    <property type="protein sequence ID" value="THD20930.1"/>
    <property type="molecule type" value="Genomic_DNA"/>
</dbReference>
<protein>
    <submittedName>
        <fullName evidence="1">Uncharacterized protein</fullName>
    </submittedName>
</protein>
<comment type="caution">
    <text evidence="1">The sequence shown here is derived from an EMBL/GenBank/DDBJ whole genome shotgun (WGS) entry which is preliminary data.</text>
</comment>
<sequence length="171" mass="19495">MPDGRAPYFVDQQDEEVEEEEETINYVRIILDHIDVPTNQVLNGDVWYKLSLYFFDPINRSVLGRIWRSDILRPRKTTDGQVGCVLHDTVYLYSSDIQKTHFIVFELDSYETDGGNLGSAVCWGAENVAEFLSDVKGSHKRTTPVYSGPSRAIYAFGGKTVLEKLKNVKIR</sequence>
<keyword evidence="2" id="KW-1185">Reference proteome</keyword>
<evidence type="ECO:0000313" key="2">
    <source>
        <dbReference type="Proteomes" id="UP000230066"/>
    </source>
</evidence>
<gene>
    <name evidence="1" type="ORF">D915_008355</name>
</gene>
<dbReference type="Proteomes" id="UP000230066">
    <property type="component" value="Unassembled WGS sequence"/>
</dbReference>
<name>A0A4E0RXW8_FASHE</name>
<accession>A0A4E0RXW8</accession>
<organism evidence="1 2">
    <name type="scientific">Fasciola hepatica</name>
    <name type="common">Liver fluke</name>
    <dbReference type="NCBI Taxonomy" id="6192"/>
    <lineage>
        <taxon>Eukaryota</taxon>
        <taxon>Metazoa</taxon>
        <taxon>Spiralia</taxon>
        <taxon>Lophotrochozoa</taxon>
        <taxon>Platyhelminthes</taxon>
        <taxon>Trematoda</taxon>
        <taxon>Digenea</taxon>
        <taxon>Plagiorchiida</taxon>
        <taxon>Echinostomata</taxon>
        <taxon>Echinostomatoidea</taxon>
        <taxon>Fasciolidae</taxon>
        <taxon>Fasciola</taxon>
    </lineage>
</organism>
<evidence type="ECO:0000313" key="1">
    <source>
        <dbReference type="EMBL" id="THD20930.1"/>
    </source>
</evidence>